<evidence type="ECO:0000256" key="2">
    <source>
        <dbReference type="ARBA" id="ARBA00009077"/>
    </source>
</evidence>
<accession>A0A2N3KBY4</accession>
<comment type="catalytic activity">
    <reaction evidence="5">
        <text>L,L-cystathionine + H2O = L-homocysteine + pyruvate + NH4(+)</text>
        <dbReference type="Rhea" id="RHEA:13965"/>
        <dbReference type="ChEBI" id="CHEBI:15361"/>
        <dbReference type="ChEBI" id="CHEBI:15377"/>
        <dbReference type="ChEBI" id="CHEBI:28938"/>
        <dbReference type="ChEBI" id="CHEBI:58161"/>
        <dbReference type="ChEBI" id="CHEBI:58199"/>
    </reaction>
</comment>
<feature type="modified residue" description="N6-(pyridoxal phosphate)lysine" evidence="6">
    <location>
        <position position="204"/>
    </location>
</feature>
<dbReference type="Gene3D" id="3.40.640.10">
    <property type="entry name" value="Type I PLP-dependent aspartate aminotransferase-like (Major domain)"/>
    <property type="match status" value="1"/>
</dbReference>
<evidence type="ECO:0000313" key="8">
    <source>
        <dbReference type="EMBL" id="PKR48050.1"/>
    </source>
</evidence>
<evidence type="ECO:0000256" key="6">
    <source>
        <dbReference type="PIRSR" id="PIRSR001434-2"/>
    </source>
</evidence>
<dbReference type="Pfam" id="PF01053">
    <property type="entry name" value="Cys_Met_Meta_PP"/>
    <property type="match status" value="1"/>
</dbReference>
<dbReference type="RefSeq" id="WP_101271630.1">
    <property type="nucleotide sequence ID" value="NZ_NWTK01000025.1"/>
</dbReference>
<dbReference type="FunFam" id="3.40.640.10:FF:000046">
    <property type="entry name" value="Cystathionine gamma-lyase"/>
    <property type="match status" value="1"/>
</dbReference>
<sequence>MRDFTLSVLHPAVAEEEFSSLCVATQRASTIVFDNARAYATRGQRDLDSYSYGMHGTPTQRVLEAQLTALEGGLKTVVVPSGQAAIAVVFLSVLKPGDHVLIAETAYPPVNGFCQNFLAPLGMTWSTYPPGTGSGIDEYITPETRLIWMESPGSTTMEIEDVPAIVACARARGILTGIDNTWATPLLFKPLAHGVDFSMQALTKYPGGHSDILMGSVTVARLDLRKGLRDVMRMLGFHTAPDAISLVLRGLETMAVRVEHSGRVASDLAREIDAKYPVEVLSPILPESPGHALWQRDFTGASGLFSVVLPKDWEGRLDDALNGLKIFAIGASWGGTRSLIAPMTVTGHRTTPHPRNERIILRLSIGLEDPEDLRADLHAFFDLLAAG</sequence>
<proteinExistence type="inferred from homology"/>
<name>A0A2N3KBY4_9PROT</name>
<dbReference type="InterPro" id="IPR015424">
    <property type="entry name" value="PyrdxlP-dep_Trfase"/>
</dbReference>
<dbReference type="Gene3D" id="3.90.1150.10">
    <property type="entry name" value="Aspartate Aminotransferase, domain 1"/>
    <property type="match status" value="1"/>
</dbReference>
<comment type="similarity">
    <text evidence="2 7">Belongs to the trans-sulfuration enzymes family.</text>
</comment>
<dbReference type="PANTHER" id="PTHR43500:SF1">
    <property type="entry name" value="CYSTATHIONINE BETA-LYASE-RELATED"/>
    <property type="match status" value="1"/>
</dbReference>
<evidence type="ECO:0000256" key="4">
    <source>
        <dbReference type="ARBA" id="ARBA00023239"/>
    </source>
</evidence>
<dbReference type="InterPro" id="IPR015421">
    <property type="entry name" value="PyrdxlP-dep_Trfase_major"/>
</dbReference>
<dbReference type="InterPro" id="IPR000277">
    <property type="entry name" value="Cys/Met-Metab_PyrdxlP-dep_enz"/>
</dbReference>
<dbReference type="GO" id="GO:0030170">
    <property type="term" value="F:pyridoxal phosphate binding"/>
    <property type="evidence" value="ECO:0007669"/>
    <property type="project" value="InterPro"/>
</dbReference>
<evidence type="ECO:0000256" key="3">
    <source>
        <dbReference type="ARBA" id="ARBA00022898"/>
    </source>
</evidence>
<organism evidence="8 9">
    <name type="scientific">Thalassospira marina</name>
    <dbReference type="NCBI Taxonomy" id="2048283"/>
    <lineage>
        <taxon>Bacteria</taxon>
        <taxon>Pseudomonadati</taxon>
        <taxon>Pseudomonadota</taxon>
        <taxon>Alphaproteobacteria</taxon>
        <taxon>Rhodospirillales</taxon>
        <taxon>Thalassospiraceae</taxon>
        <taxon>Thalassospira</taxon>
    </lineage>
</organism>
<dbReference type="InterPro" id="IPR006233">
    <property type="entry name" value="Cys_b_lyase_bac"/>
</dbReference>
<dbReference type="SUPFAM" id="SSF53383">
    <property type="entry name" value="PLP-dependent transferases"/>
    <property type="match status" value="1"/>
</dbReference>
<dbReference type="EMBL" id="NWTK01000025">
    <property type="protein sequence ID" value="PKR48050.1"/>
    <property type="molecule type" value="Genomic_DNA"/>
</dbReference>
<dbReference type="InterPro" id="IPR015422">
    <property type="entry name" value="PyrdxlP-dep_Trfase_small"/>
</dbReference>
<dbReference type="PIRSF" id="PIRSF001434">
    <property type="entry name" value="CGS"/>
    <property type="match status" value="1"/>
</dbReference>
<evidence type="ECO:0000313" key="9">
    <source>
        <dbReference type="Proteomes" id="UP000233597"/>
    </source>
</evidence>
<dbReference type="GO" id="GO:0019450">
    <property type="term" value="P:L-cysteine catabolic process to pyruvate"/>
    <property type="evidence" value="ECO:0007669"/>
    <property type="project" value="TreeGrafter"/>
</dbReference>
<evidence type="ECO:0000256" key="1">
    <source>
        <dbReference type="ARBA" id="ARBA00001933"/>
    </source>
</evidence>
<comment type="cofactor">
    <cofactor evidence="1 7">
        <name>pyridoxal 5'-phosphate</name>
        <dbReference type="ChEBI" id="CHEBI:597326"/>
    </cofactor>
</comment>
<dbReference type="GO" id="GO:0047804">
    <property type="term" value="F:cysteine-S-conjugate beta-lyase activity"/>
    <property type="evidence" value="ECO:0007669"/>
    <property type="project" value="InterPro"/>
</dbReference>
<dbReference type="GO" id="GO:0019346">
    <property type="term" value="P:transsulfuration"/>
    <property type="evidence" value="ECO:0007669"/>
    <property type="project" value="InterPro"/>
</dbReference>
<keyword evidence="4 8" id="KW-0456">Lyase</keyword>
<dbReference type="OrthoDB" id="9805807at2"/>
<protein>
    <submittedName>
        <fullName evidence="8">Cystathionine beta-lyase</fullName>
    </submittedName>
</protein>
<gene>
    <name evidence="8" type="ORF">COO20_25200</name>
</gene>
<comment type="caution">
    <text evidence="8">The sequence shown here is derived from an EMBL/GenBank/DDBJ whole genome shotgun (WGS) entry which is preliminary data.</text>
</comment>
<dbReference type="PANTHER" id="PTHR43500">
    <property type="entry name" value="CYSTATHIONINE BETA-LYASE-RELATED"/>
    <property type="match status" value="1"/>
</dbReference>
<evidence type="ECO:0000256" key="7">
    <source>
        <dbReference type="RuleBase" id="RU362118"/>
    </source>
</evidence>
<evidence type="ECO:0000256" key="5">
    <source>
        <dbReference type="ARBA" id="ARBA00047517"/>
    </source>
</evidence>
<dbReference type="AlphaFoldDB" id="A0A2N3KBY4"/>
<reference evidence="8 9" key="1">
    <citation type="submission" date="2017-09" db="EMBL/GenBank/DDBJ databases">
        <title>Biodiversity and function of Thalassospira species in the particle-attached aromatic-hydrocarbon-degrading consortia from the surface seawater of the South China Sea.</title>
        <authorList>
            <person name="Dong C."/>
            <person name="Liu R."/>
            <person name="Shao Z."/>
        </authorList>
    </citation>
    <scope>NUCLEOTIDE SEQUENCE [LARGE SCALE GENOMIC DNA]</scope>
    <source>
        <strain evidence="8 9">CSC1P2</strain>
    </source>
</reference>
<dbReference type="Proteomes" id="UP000233597">
    <property type="component" value="Unassembled WGS sequence"/>
</dbReference>
<keyword evidence="3 6" id="KW-0663">Pyridoxal phosphate</keyword>